<evidence type="ECO:0000256" key="1">
    <source>
        <dbReference type="SAM" id="SignalP"/>
    </source>
</evidence>
<gene>
    <name evidence="2" type="ORF">GCM10022212_01050</name>
</gene>
<comment type="caution">
    <text evidence="2">The sequence shown here is derived from an EMBL/GenBank/DDBJ whole genome shotgun (WGS) entry which is preliminary data.</text>
</comment>
<keyword evidence="3" id="KW-1185">Reference proteome</keyword>
<dbReference type="EMBL" id="BAAAZE010000001">
    <property type="protein sequence ID" value="GAA4011642.1"/>
    <property type="molecule type" value="Genomic_DNA"/>
</dbReference>
<organism evidence="2 3">
    <name type="scientific">Actimicrobium antarcticum</name>
    <dbReference type="NCBI Taxonomy" id="1051899"/>
    <lineage>
        <taxon>Bacteria</taxon>
        <taxon>Pseudomonadati</taxon>
        <taxon>Pseudomonadota</taxon>
        <taxon>Betaproteobacteria</taxon>
        <taxon>Burkholderiales</taxon>
        <taxon>Oxalobacteraceae</taxon>
        <taxon>Actimicrobium</taxon>
    </lineage>
</organism>
<evidence type="ECO:0000313" key="2">
    <source>
        <dbReference type="EMBL" id="GAA4011642.1"/>
    </source>
</evidence>
<feature type="signal peptide" evidence="1">
    <location>
        <begin position="1"/>
        <end position="25"/>
    </location>
</feature>
<feature type="chain" id="PRO_5046688924" description="Secreted protein" evidence="1">
    <location>
        <begin position="26"/>
        <end position="78"/>
    </location>
</feature>
<evidence type="ECO:0000313" key="3">
    <source>
        <dbReference type="Proteomes" id="UP001501353"/>
    </source>
</evidence>
<accession>A0ABP7SGX0</accession>
<protein>
    <recommendedName>
        <fullName evidence="4">Secreted protein</fullName>
    </recommendedName>
</protein>
<keyword evidence="1" id="KW-0732">Signal</keyword>
<dbReference type="Proteomes" id="UP001501353">
    <property type="component" value="Unassembled WGS sequence"/>
</dbReference>
<sequence length="78" mass="8160">MVLPRFGGKLLVVGTAGSASSSALAVEVSASSAFFSTAILIAWSVRVADALLTRLAMELTLMMLSGRVFHLVDPFICS</sequence>
<proteinExistence type="predicted"/>
<evidence type="ECO:0008006" key="4">
    <source>
        <dbReference type="Google" id="ProtNLM"/>
    </source>
</evidence>
<name>A0ABP7SGX0_9BURK</name>
<reference evidence="3" key="1">
    <citation type="journal article" date="2019" name="Int. J. Syst. Evol. Microbiol.">
        <title>The Global Catalogue of Microorganisms (GCM) 10K type strain sequencing project: providing services to taxonomists for standard genome sequencing and annotation.</title>
        <authorList>
            <consortium name="The Broad Institute Genomics Platform"/>
            <consortium name="The Broad Institute Genome Sequencing Center for Infectious Disease"/>
            <person name="Wu L."/>
            <person name="Ma J."/>
        </authorList>
    </citation>
    <scope>NUCLEOTIDE SEQUENCE [LARGE SCALE GENOMIC DNA]</scope>
    <source>
        <strain evidence="3">JCM 16673</strain>
    </source>
</reference>